<dbReference type="GO" id="GO:0008033">
    <property type="term" value="P:tRNA processing"/>
    <property type="evidence" value="ECO:0007669"/>
    <property type="project" value="UniProtKB-KW"/>
</dbReference>
<dbReference type="GO" id="GO:0006397">
    <property type="term" value="P:mRNA processing"/>
    <property type="evidence" value="ECO:0007669"/>
    <property type="project" value="UniProtKB-KW"/>
</dbReference>
<feature type="domain" description="Domain X" evidence="8">
    <location>
        <begin position="363"/>
        <end position="462"/>
    </location>
</feature>
<name>A0A1C6ZVW2_HELZY</name>
<keyword evidence="5 6" id="KW-0694">RNA-binding</keyword>
<sequence length="500" mass="58669">MRTTSRISNRIDELQIGGSPISWQRRFSYPLPLHDDIYAIARNHFFEKSSLKSMDHPNLFKRYSLLAVKRSIRGIRRQTILSPILRNHDQDSFNIDWYLSESLAVVLEITPSIKPQPLPKDMSGWNGTRSIHSIPLFMEDKFLHSNHILDLKVPYYLHPEILIRLLRRRIRDAPFLHLLRLISHNRQNTVVSNIPSSSTSGGKNSLFIVLWNFYSHDFEDQLILLGKRFSKLRSIPYTPLVDQPHFFCERGRVIRFSRLLPSRNSPIRNSCIHYARYGNHCILASEGTILSTRKWIHYIMRLWQYNYHFWVQPRGIRLRKSSKHCSYFLGYALGLRSEMVEVKARMIDYSPITRLTFRVFCPIIPASPLTKSLAKEGFCDGSGRPISRSAWTTSTDDDITNRFNHVWRSLSLYYSGSFGVSGLYKIRYILRFSCAKTLACKHKSTIRAIWKRFGSRFILRSFPVKPSLTRSGEYSHRERFWRLDVIKTNPLIDSMQESYE</sequence>
<evidence type="ECO:0000256" key="4">
    <source>
        <dbReference type="ARBA" id="ARBA00022694"/>
    </source>
</evidence>
<geneLocation type="chloroplast" evidence="10"/>
<dbReference type="Pfam" id="PF01824">
    <property type="entry name" value="MatK_N"/>
    <property type="match status" value="1"/>
</dbReference>
<evidence type="ECO:0000259" key="8">
    <source>
        <dbReference type="Pfam" id="PF01348"/>
    </source>
</evidence>
<dbReference type="InterPro" id="IPR024942">
    <property type="entry name" value="Maturase_MatK_N"/>
</dbReference>
<comment type="function">
    <text evidence="6 7">Usually encoded in the trnK tRNA gene intron. Probably assists in splicing its own and other chloroplast group II introns.</text>
</comment>
<evidence type="ECO:0000256" key="5">
    <source>
        <dbReference type="ARBA" id="ARBA00022884"/>
    </source>
</evidence>
<comment type="subcellular location">
    <subcellularLocation>
        <location evidence="6">Plastid</location>
        <location evidence="6">Chloroplast</location>
    </subcellularLocation>
</comment>
<dbReference type="InterPro" id="IPR002866">
    <property type="entry name" value="Maturase_MatK"/>
</dbReference>
<evidence type="ECO:0000256" key="6">
    <source>
        <dbReference type="HAMAP-Rule" id="MF_01390"/>
    </source>
</evidence>
<organism evidence="10">
    <name type="scientific">Helminthostachys zeylanica</name>
    <name type="common">Flowering fern</name>
    <name type="synonym">Osmunda zeylanica</name>
    <dbReference type="NCBI Taxonomy" id="41913"/>
    <lineage>
        <taxon>Eukaryota</taxon>
        <taxon>Viridiplantae</taxon>
        <taxon>Streptophyta</taxon>
        <taxon>Embryophyta</taxon>
        <taxon>Tracheophyta</taxon>
        <taxon>Polypodiopsida</taxon>
        <taxon>Ophioglossidae</taxon>
        <taxon>Ophioglossales</taxon>
        <taxon>Ophioglossaceae</taxon>
        <taxon>Helminthostachyoideae</taxon>
        <taxon>Helminthostachys</taxon>
    </lineage>
</organism>
<dbReference type="GO" id="GO:0009507">
    <property type="term" value="C:chloroplast"/>
    <property type="evidence" value="ECO:0007669"/>
    <property type="project" value="UniProtKB-SubCell"/>
</dbReference>
<keyword evidence="3 6" id="KW-0507">mRNA processing</keyword>
<evidence type="ECO:0000259" key="9">
    <source>
        <dbReference type="Pfam" id="PF01824"/>
    </source>
</evidence>
<evidence type="ECO:0000256" key="7">
    <source>
        <dbReference type="RuleBase" id="RU004226"/>
    </source>
</evidence>
<gene>
    <name evidence="6 10" type="primary">matK</name>
</gene>
<keyword evidence="7 10" id="KW-0150">Chloroplast</keyword>
<dbReference type="AlphaFoldDB" id="A0A1C6ZVW2"/>
<accession>A0A1C6ZVW2</accession>
<dbReference type="HAMAP" id="MF_01390">
    <property type="entry name" value="MatK"/>
    <property type="match status" value="1"/>
</dbReference>
<comment type="similarity">
    <text evidence="1 6">Belongs to the intron maturase 2 family. MatK subfamily.</text>
</comment>
<protein>
    <recommendedName>
        <fullName evidence="6">Maturase K</fullName>
    </recommendedName>
    <alternativeName>
        <fullName evidence="6">Intron maturase</fullName>
    </alternativeName>
</protein>
<keyword evidence="4 6" id="KW-0819">tRNA processing</keyword>
<evidence type="ECO:0000313" key="10">
    <source>
        <dbReference type="EMBL" id="AJB98516.1"/>
    </source>
</evidence>
<dbReference type="InterPro" id="IPR024937">
    <property type="entry name" value="Domain_X"/>
</dbReference>
<dbReference type="PANTHER" id="PTHR34811:SF1">
    <property type="entry name" value="MATURASE K"/>
    <property type="match status" value="1"/>
</dbReference>
<evidence type="ECO:0000256" key="1">
    <source>
        <dbReference type="ARBA" id="ARBA00006621"/>
    </source>
</evidence>
<dbReference type="Pfam" id="PF01348">
    <property type="entry name" value="Intron_maturas2"/>
    <property type="match status" value="1"/>
</dbReference>
<feature type="domain" description="Maturase MatK N-terminal" evidence="9">
    <location>
        <begin position="23"/>
        <end position="330"/>
    </location>
</feature>
<dbReference type="EMBL" id="KM817788">
    <property type="protein sequence ID" value="AJB98516.1"/>
    <property type="molecule type" value="Genomic_DNA"/>
</dbReference>
<dbReference type="PANTHER" id="PTHR34811">
    <property type="entry name" value="MATURASE K"/>
    <property type="match status" value="1"/>
</dbReference>
<evidence type="ECO:0000256" key="2">
    <source>
        <dbReference type="ARBA" id="ARBA00022640"/>
    </source>
</evidence>
<evidence type="ECO:0000256" key="3">
    <source>
        <dbReference type="ARBA" id="ARBA00022664"/>
    </source>
</evidence>
<reference evidence="10" key="1">
    <citation type="submission" date="2016-11" db="EMBL/GenBank/DDBJ databases">
        <title>The chloroplast genome sequences of Ophioglossaceae.</title>
        <authorList>
            <person name="Kim H.T."/>
            <person name="Kim K.-J."/>
        </authorList>
    </citation>
    <scope>NUCLEOTIDE SEQUENCE</scope>
</reference>
<dbReference type="GO" id="GO:0008380">
    <property type="term" value="P:RNA splicing"/>
    <property type="evidence" value="ECO:0007669"/>
    <property type="project" value="UniProtKB-UniRule"/>
</dbReference>
<keyword evidence="2 7" id="KW-0934">Plastid</keyword>
<proteinExistence type="inferred from homology"/>
<dbReference type="GO" id="GO:0003723">
    <property type="term" value="F:RNA binding"/>
    <property type="evidence" value="ECO:0007669"/>
    <property type="project" value="UniProtKB-KW"/>
</dbReference>